<name>A0A834G1H9_RHOSS</name>
<evidence type="ECO:0000256" key="4">
    <source>
        <dbReference type="ARBA" id="ARBA00022525"/>
    </source>
</evidence>
<accession>A0A834G1H9</accession>
<dbReference type="Proteomes" id="UP000626092">
    <property type="component" value="Unassembled WGS sequence"/>
</dbReference>
<sequence>MTPIPKSPFPFPSPTTAAAASMKATNFAILTIVLSLFFSPSSAKTLKDRLFPTIEVTLSNESGDNIYHLCNFNRSQKSFNLLPKGEKVSWKFRQHLFPTRWCYLYLNDEKHGFFWAYTVRLKCKECAWKIRNGPYIYRRRDKIWELAYLHSIPGTSFDPDGR</sequence>
<comment type="similarity">
    <text evidence="2">Belongs to the plant self-incompatibility (S1) protein family.</text>
</comment>
<keyword evidence="4" id="KW-0964">Secreted</keyword>
<evidence type="ECO:0000256" key="2">
    <source>
        <dbReference type="ARBA" id="ARBA00005581"/>
    </source>
</evidence>
<reference evidence="6" key="1">
    <citation type="submission" date="2019-11" db="EMBL/GenBank/DDBJ databases">
        <authorList>
            <person name="Liu Y."/>
            <person name="Hou J."/>
            <person name="Li T.-Q."/>
            <person name="Guan C.-H."/>
            <person name="Wu X."/>
            <person name="Wu H.-Z."/>
            <person name="Ling F."/>
            <person name="Zhang R."/>
            <person name="Shi X.-G."/>
            <person name="Ren J.-P."/>
            <person name="Chen E.-F."/>
            <person name="Sun J.-M."/>
        </authorList>
    </citation>
    <scope>NUCLEOTIDE SEQUENCE</scope>
    <source>
        <strain evidence="6">Adult_tree_wgs_1</strain>
        <tissue evidence="6">Leaves</tissue>
    </source>
</reference>
<evidence type="ECO:0000313" key="6">
    <source>
        <dbReference type="EMBL" id="KAF7123747.1"/>
    </source>
</evidence>
<comment type="caution">
    <text evidence="6">The sequence shown here is derived from an EMBL/GenBank/DDBJ whole genome shotgun (WGS) entry which is preliminary data.</text>
</comment>
<dbReference type="Pfam" id="PF05938">
    <property type="entry name" value="Self-incomp_S1"/>
    <property type="match status" value="1"/>
</dbReference>
<keyword evidence="5" id="KW-0732">Signal</keyword>
<evidence type="ECO:0000256" key="3">
    <source>
        <dbReference type="ARBA" id="ARBA00022471"/>
    </source>
</evidence>
<protein>
    <recommendedName>
        <fullName evidence="8">S-protein homolog</fullName>
    </recommendedName>
</protein>
<evidence type="ECO:0000256" key="1">
    <source>
        <dbReference type="ARBA" id="ARBA00004613"/>
    </source>
</evidence>
<proteinExistence type="inferred from homology"/>
<keyword evidence="7" id="KW-1185">Reference proteome</keyword>
<dbReference type="EMBL" id="WJXA01000012">
    <property type="protein sequence ID" value="KAF7123747.1"/>
    <property type="molecule type" value="Genomic_DNA"/>
</dbReference>
<keyword evidence="3" id="KW-0713">Self-incompatibility</keyword>
<comment type="subcellular location">
    <subcellularLocation>
        <location evidence="1">Secreted</location>
    </subcellularLocation>
</comment>
<dbReference type="GO" id="GO:0005576">
    <property type="term" value="C:extracellular region"/>
    <property type="evidence" value="ECO:0007669"/>
    <property type="project" value="UniProtKB-SubCell"/>
</dbReference>
<evidence type="ECO:0000313" key="7">
    <source>
        <dbReference type="Proteomes" id="UP000626092"/>
    </source>
</evidence>
<dbReference type="InterPro" id="IPR010264">
    <property type="entry name" value="Self-incomp_S1"/>
</dbReference>
<organism evidence="6 7">
    <name type="scientific">Rhododendron simsii</name>
    <name type="common">Sims's rhododendron</name>
    <dbReference type="NCBI Taxonomy" id="118357"/>
    <lineage>
        <taxon>Eukaryota</taxon>
        <taxon>Viridiplantae</taxon>
        <taxon>Streptophyta</taxon>
        <taxon>Embryophyta</taxon>
        <taxon>Tracheophyta</taxon>
        <taxon>Spermatophyta</taxon>
        <taxon>Magnoliopsida</taxon>
        <taxon>eudicotyledons</taxon>
        <taxon>Gunneridae</taxon>
        <taxon>Pentapetalae</taxon>
        <taxon>asterids</taxon>
        <taxon>Ericales</taxon>
        <taxon>Ericaceae</taxon>
        <taxon>Ericoideae</taxon>
        <taxon>Rhodoreae</taxon>
        <taxon>Rhododendron</taxon>
    </lineage>
</organism>
<dbReference type="OrthoDB" id="930177at2759"/>
<dbReference type="AlphaFoldDB" id="A0A834G1H9"/>
<gene>
    <name evidence="6" type="ORF">RHSIM_Rhsim12G0086000</name>
</gene>
<evidence type="ECO:0008006" key="8">
    <source>
        <dbReference type="Google" id="ProtNLM"/>
    </source>
</evidence>
<evidence type="ECO:0000256" key="5">
    <source>
        <dbReference type="ARBA" id="ARBA00022729"/>
    </source>
</evidence>
<dbReference type="GO" id="GO:0060320">
    <property type="term" value="P:rejection of self pollen"/>
    <property type="evidence" value="ECO:0007669"/>
    <property type="project" value="UniProtKB-KW"/>
</dbReference>